<dbReference type="InterPro" id="IPR050267">
    <property type="entry name" value="Anti-sigma-factor_SerPK"/>
</dbReference>
<keyword evidence="3" id="KW-0067">ATP-binding</keyword>
<keyword evidence="1" id="KW-0723">Serine/threonine-protein kinase</keyword>
<evidence type="ECO:0000313" key="4">
    <source>
        <dbReference type="Proteomes" id="UP001272242"/>
    </source>
</evidence>
<evidence type="ECO:0000313" key="3">
    <source>
        <dbReference type="EMBL" id="MDY3562500.1"/>
    </source>
</evidence>
<evidence type="ECO:0000259" key="2">
    <source>
        <dbReference type="Pfam" id="PF13581"/>
    </source>
</evidence>
<keyword evidence="4" id="KW-1185">Reference proteome</keyword>
<name>A0ABU5F6Z8_9BACT</name>
<dbReference type="InterPro" id="IPR036890">
    <property type="entry name" value="HATPase_C_sf"/>
</dbReference>
<keyword evidence="1" id="KW-0418">Kinase</keyword>
<dbReference type="EMBL" id="JAXBLV010000215">
    <property type="protein sequence ID" value="MDY3562500.1"/>
    <property type="molecule type" value="Genomic_DNA"/>
</dbReference>
<dbReference type="RefSeq" id="WP_261187450.1">
    <property type="nucleotide sequence ID" value="NZ_JAXBLV010000215.1"/>
</dbReference>
<keyword evidence="3" id="KW-0547">Nucleotide-binding</keyword>
<dbReference type="PANTHER" id="PTHR35526:SF3">
    <property type="entry name" value="ANTI-SIGMA-F FACTOR RSBW"/>
    <property type="match status" value="1"/>
</dbReference>
<gene>
    <name evidence="3" type="ORF">R5W23_003966</name>
</gene>
<feature type="domain" description="Histidine kinase/HSP90-like ATPase" evidence="2">
    <location>
        <begin position="12"/>
        <end position="134"/>
    </location>
</feature>
<dbReference type="SUPFAM" id="SSF55874">
    <property type="entry name" value="ATPase domain of HSP90 chaperone/DNA topoisomerase II/histidine kinase"/>
    <property type="match status" value="1"/>
</dbReference>
<dbReference type="Gene3D" id="3.30.565.10">
    <property type="entry name" value="Histidine kinase-like ATPase, C-terminal domain"/>
    <property type="match status" value="1"/>
</dbReference>
<accession>A0ABU5F6Z8</accession>
<dbReference type="Proteomes" id="UP001272242">
    <property type="component" value="Unassembled WGS sequence"/>
</dbReference>
<dbReference type="Pfam" id="PF13581">
    <property type="entry name" value="HATPase_c_2"/>
    <property type="match status" value="1"/>
</dbReference>
<dbReference type="PANTHER" id="PTHR35526">
    <property type="entry name" value="ANTI-SIGMA-F FACTOR RSBW-RELATED"/>
    <property type="match status" value="1"/>
</dbReference>
<organism evidence="3 4">
    <name type="scientific">Gemmata algarum</name>
    <dbReference type="NCBI Taxonomy" id="2975278"/>
    <lineage>
        <taxon>Bacteria</taxon>
        <taxon>Pseudomonadati</taxon>
        <taxon>Planctomycetota</taxon>
        <taxon>Planctomycetia</taxon>
        <taxon>Gemmatales</taxon>
        <taxon>Gemmataceae</taxon>
        <taxon>Gemmata</taxon>
    </lineage>
</organism>
<reference evidence="4" key="1">
    <citation type="journal article" date="2023" name="Mar. Drugs">
        <title>Gemmata algarum, a Novel Planctomycete Isolated from an Algal Mat, Displays Antimicrobial Activity.</title>
        <authorList>
            <person name="Kumar G."/>
            <person name="Kallscheuer N."/>
            <person name="Kashif M."/>
            <person name="Ahamad S."/>
            <person name="Jagadeeshwari U."/>
            <person name="Pannikurungottu S."/>
            <person name="Haufschild T."/>
            <person name="Kabuu M."/>
            <person name="Sasikala C."/>
            <person name="Jogler C."/>
            <person name="Ramana C."/>
        </authorList>
    </citation>
    <scope>NUCLEOTIDE SEQUENCE [LARGE SCALE GENOMIC DNA]</scope>
    <source>
        <strain evidence="4">JC673</strain>
    </source>
</reference>
<comment type="caution">
    <text evidence="3">The sequence shown here is derived from an EMBL/GenBank/DDBJ whole genome shotgun (WGS) entry which is preliminary data.</text>
</comment>
<dbReference type="InterPro" id="IPR003594">
    <property type="entry name" value="HATPase_dom"/>
</dbReference>
<proteinExistence type="predicted"/>
<evidence type="ECO:0000256" key="1">
    <source>
        <dbReference type="ARBA" id="ARBA00022527"/>
    </source>
</evidence>
<dbReference type="GO" id="GO:0005524">
    <property type="term" value="F:ATP binding"/>
    <property type="evidence" value="ECO:0007669"/>
    <property type="project" value="UniProtKB-KW"/>
</dbReference>
<dbReference type="CDD" id="cd16936">
    <property type="entry name" value="HATPase_RsbW-like"/>
    <property type="match status" value="1"/>
</dbReference>
<sequence length="140" mass="15463">MSATSTAIELSIPSDLAEARRVQELIEGALQSAGYTQHDTFAIKLALEEALVNAIKHGNQLDPDKRVFIVFNVTAERFDIRITDEGPGFNPDDVPDPTAIENLERPCGRGLLLMRGFMTEVEYHGRGNVVRMAKVREVPA</sequence>
<keyword evidence="1" id="KW-0808">Transferase</keyword>
<protein>
    <submittedName>
        <fullName evidence="3">ATP-binding protein</fullName>
    </submittedName>
</protein>